<dbReference type="InterPro" id="IPR002048">
    <property type="entry name" value="EF_hand_dom"/>
</dbReference>
<name>A0A8T2UJQ5_CERRI</name>
<dbReference type="EMBL" id="CM035412">
    <property type="protein sequence ID" value="KAH7432579.1"/>
    <property type="molecule type" value="Genomic_DNA"/>
</dbReference>
<gene>
    <name evidence="4" type="ORF">KP509_07G028800</name>
</gene>
<accession>A0A8T2UJQ5</accession>
<keyword evidence="5" id="KW-1185">Reference proteome</keyword>
<dbReference type="OMA" id="GRTENIH"/>
<dbReference type="GO" id="GO:0005509">
    <property type="term" value="F:calcium ion binding"/>
    <property type="evidence" value="ECO:0007669"/>
    <property type="project" value="InterPro"/>
</dbReference>
<dbReference type="PANTHER" id="PTHR35381:SF1">
    <property type="entry name" value="EF-HAND DOMAIN-CONTAINING PROTEIN"/>
    <property type="match status" value="1"/>
</dbReference>
<evidence type="ECO:0000256" key="1">
    <source>
        <dbReference type="SAM" id="Coils"/>
    </source>
</evidence>
<keyword evidence="1" id="KW-0175">Coiled coil</keyword>
<dbReference type="OrthoDB" id="1895011at2759"/>
<feature type="domain" description="EF-hand" evidence="3">
    <location>
        <begin position="580"/>
        <end position="617"/>
    </location>
</feature>
<dbReference type="InterPro" id="IPR011992">
    <property type="entry name" value="EF-hand-dom_pair"/>
</dbReference>
<dbReference type="Proteomes" id="UP000825935">
    <property type="component" value="Chromosome 7"/>
</dbReference>
<dbReference type="AlphaFoldDB" id="A0A8T2UJQ5"/>
<reference evidence="4" key="1">
    <citation type="submission" date="2021-08" db="EMBL/GenBank/DDBJ databases">
        <title>WGS assembly of Ceratopteris richardii.</title>
        <authorList>
            <person name="Marchant D.B."/>
            <person name="Chen G."/>
            <person name="Jenkins J."/>
            <person name="Shu S."/>
            <person name="Leebens-Mack J."/>
            <person name="Grimwood J."/>
            <person name="Schmutz J."/>
            <person name="Soltis P."/>
            <person name="Soltis D."/>
            <person name="Chen Z.-H."/>
        </authorList>
    </citation>
    <scope>NUCLEOTIDE SEQUENCE</scope>
    <source>
        <strain evidence="4">Whitten #5841</strain>
        <tissue evidence="4">Leaf</tissue>
    </source>
</reference>
<feature type="compositionally biased region" description="Basic and acidic residues" evidence="2">
    <location>
        <begin position="184"/>
        <end position="220"/>
    </location>
</feature>
<feature type="region of interest" description="Disordered" evidence="2">
    <location>
        <begin position="235"/>
        <end position="254"/>
    </location>
</feature>
<evidence type="ECO:0000313" key="4">
    <source>
        <dbReference type="EMBL" id="KAH7432579.1"/>
    </source>
</evidence>
<comment type="caution">
    <text evidence="4">The sequence shown here is derived from an EMBL/GenBank/DDBJ whole genome shotgun (WGS) entry which is preliminary data.</text>
</comment>
<evidence type="ECO:0000256" key="2">
    <source>
        <dbReference type="SAM" id="MobiDB-lite"/>
    </source>
</evidence>
<dbReference type="SUPFAM" id="SSF47473">
    <property type="entry name" value="EF-hand"/>
    <property type="match status" value="1"/>
</dbReference>
<dbReference type="PROSITE" id="PS50222">
    <property type="entry name" value="EF_HAND_2"/>
    <property type="match status" value="1"/>
</dbReference>
<sequence length="832" mass="96702">MKRHSSRYMDMDETTSLSESVNWLHQSNFLNASQQSGDFLSSHVEGDLKTSQVFISHDQSNPTTTILLPYTEQTGTSEVMDAEDERRILLAITVEVDDGHLEYIEIRDGDSAEAAATKFCNTHSLPEKYVAPLTEHIVEEVCRISKVDKSIRFASQDGTVYTDEAASSQQTLEDRNSQSVGKPWDSHEDVNSSFESDKEENKQQRYSKESFDKHSSEKRSSRSFSGSLLSPTFTSLAKSQSNQQAETPKEFRKAKQLSEQAKAVFMRLYGEFLRQKQRIEEEKRWCQEQYKQRIERDKPAFSKKTRRIMRLRGRAAKQFRNYGELLYREGLSKEEERRRLIQQKLQEDKDKELRLLTLKPKISKLAKQIKRDNIPVWDRLLYEKPRHDLQGLRQEVWEAKFMECTFRPRVNQRPPEEEDLLHSRFDQLFWDAENRRRRQAEYGQWYPEGVTFHPHINKHHRGSGMIDDHGHYHERNVFERLMQYAAKLSEKKKRIQDTQENCSKPVDVCTGQVLFRPQTGRKPLCERNAAALPIGDFLYQQKFELENKKKTLAAKDMKELKELANGKYVGQRSQQLLKRAKEQRILKIFQYLDKDQDGFVDIDPSELTQLPKEVGAGVSAVKSSRAHEKKHVTFSEFVDLLSHAQKKEIPTSIFGLRCTKKSHLDSEKFSFQFKMDRNSRSLANRKRRFSTRHQWYKMLLLDRAKWQAKVDSLRKEKQKQELAECTFRPSIHSIHTRSHLGISDTTGNNLSKGKDRQNGDIVEKELREVHGFIFQEAAVQKPVLAEGGDRESSLGILESFKSIVRDSAVQGEADGGKPASRTTSELITRRTT</sequence>
<feature type="compositionally biased region" description="Polar residues" evidence="2">
    <location>
        <begin position="820"/>
        <end position="832"/>
    </location>
</feature>
<feature type="compositionally biased region" description="Polar residues" evidence="2">
    <location>
        <begin position="235"/>
        <end position="246"/>
    </location>
</feature>
<feature type="region of interest" description="Disordered" evidence="2">
    <location>
        <begin position="737"/>
        <end position="758"/>
    </location>
</feature>
<feature type="region of interest" description="Disordered" evidence="2">
    <location>
        <begin position="162"/>
        <end position="226"/>
    </location>
</feature>
<evidence type="ECO:0000313" key="5">
    <source>
        <dbReference type="Proteomes" id="UP000825935"/>
    </source>
</evidence>
<proteinExistence type="predicted"/>
<organism evidence="4 5">
    <name type="scientific">Ceratopteris richardii</name>
    <name type="common">Triangle waterfern</name>
    <dbReference type="NCBI Taxonomy" id="49495"/>
    <lineage>
        <taxon>Eukaryota</taxon>
        <taxon>Viridiplantae</taxon>
        <taxon>Streptophyta</taxon>
        <taxon>Embryophyta</taxon>
        <taxon>Tracheophyta</taxon>
        <taxon>Polypodiopsida</taxon>
        <taxon>Polypodiidae</taxon>
        <taxon>Polypodiales</taxon>
        <taxon>Pteridineae</taxon>
        <taxon>Pteridaceae</taxon>
        <taxon>Parkerioideae</taxon>
        <taxon>Ceratopteris</taxon>
    </lineage>
</organism>
<evidence type="ECO:0000259" key="3">
    <source>
        <dbReference type="PROSITE" id="PS50222"/>
    </source>
</evidence>
<dbReference type="PANTHER" id="PTHR35381">
    <property type="entry name" value="EF-HAND DOMAIN-CONTAINING PROTEIN"/>
    <property type="match status" value="1"/>
</dbReference>
<protein>
    <recommendedName>
        <fullName evidence="3">EF-hand domain-containing protein</fullName>
    </recommendedName>
</protein>
<feature type="region of interest" description="Disordered" evidence="2">
    <location>
        <begin position="808"/>
        <end position="832"/>
    </location>
</feature>
<feature type="coiled-coil region" evidence="1">
    <location>
        <begin position="696"/>
        <end position="723"/>
    </location>
</feature>